<gene>
    <name evidence="4" type="ORF">ACFPH8_13340</name>
</gene>
<dbReference type="PROSITE" id="PS50853">
    <property type="entry name" value="FN3"/>
    <property type="match status" value="1"/>
</dbReference>
<evidence type="ECO:0000313" key="5">
    <source>
        <dbReference type="Proteomes" id="UP001596162"/>
    </source>
</evidence>
<dbReference type="InterPro" id="IPR026444">
    <property type="entry name" value="Secre_tail"/>
</dbReference>
<keyword evidence="5" id="KW-1185">Reference proteome</keyword>
<dbReference type="InterPro" id="IPR045474">
    <property type="entry name" value="GEVED"/>
</dbReference>
<dbReference type="Proteomes" id="UP001596162">
    <property type="component" value="Unassembled WGS sequence"/>
</dbReference>
<accession>A0ABW0C7Y7</accession>
<dbReference type="SMART" id="SM00060">
    <property type="entry name" value="FN3"/>
    <property type="match status" value="1"/>
</dbReference>
<name>A0ABW0C7Y7_9FLAO</name>
<feature type="domain" description="Fibronectin type-III" evidence="3">
    <location>
        <begin position="723"/>
        <end position="817"/>
    </location>
</feature>
<feature type="chain" id="PRO_5046635176" evidence="2">
    <location>
        <begin position="23"/>
        <end position="1746"/>
    </location>
</feature>
<organism evidence="4 5">
    <name type="scientific">Bizionia hallyeonensis</name>
    <dbReference type="NCBI Taxonomy" id="1123757"/>
    <lineage>
        <taxon>Bacteria</taxon>
        <taxon>Pseudomonadati</taxon>
        <taxon>Bacteroidota</taxon>
        <taxon>Flavobacteriia</taxon>
        <taxon>Flavobacteriales</taxon>
        <taxon>Flavobacteriaceae</taxon>
        <taxon>Bizionia</taxon>
    </lineage>
</organism>
<dbReference type="RefSeq" id="WP_376861673.1">
    <property type="nucleotide sequence ID" value="NZ_JBHSLA010000006.1"/>
</dbReference>
<sequence>MIKKLLLLTGILYLSVFTDIFAQAPGNTCVAAVNLTLPTAGNSITTGPRNLSSFTDTIDNFNCESGLYGGGPDGFYSIVVPAGGGDYTFAYTTGNTYKSFSIHTACAPTTGNCVGGFVTGTNTTGSATYTLAAGTYYLVVDNWPSPAYAEYTLVITRNAPPTSYCTPSSTANGYYINNFSTTGGLTNITHNGSGFSAGGYGDFTARSASQIAGSNINFSATHVGGTFETNIWVDWNSDFSFNNSNENVFNSPGYLATQTGTFTVPAATPAGTYRMRVRSDWSTSDVSPCGFDDRSETHDYLLIIGVPVAPAITSLSNNVGCTGSSLTITGTNLSATSSVTIGGTNATVTANTANSITVTVGTGTTGTVSVTTPGGTITSAATFTVNPLPANPANPTSNSPQCNPTGVTITRSGTPTGGITWFWQTTANGTNTTNNSNTPLVVNTSGRYYIRAQNNATGCWSSGSGSVLVTVNNAINSLSGATNPTNNTTNVCYAGLGAINSINWSAAAGATGYDVYFGTNATPPLVSSNQIPRTYNTGTLLANTQYYWRVVPIGPCGPTTNTPITWNFRTSTVPCVCTPSPSSVDGQGITNVTFSTVNNTTGIEANNYGNYTSQVGTALEGSTLPISVTFGTTLDYDTTIWVDWNDDLDFTGPGEEMFVGESLGGNPNTINASFLIPGGTTGTHLMRIGGRDFGPVTDPCYSGSYGSFEDYSLTITPLNCTANPQALTAIVTTTTTTSLSWTAPVPAPANGYEYIVSTDNTTTTPAGDITGTTSGTTINLTGLAIGTTYYVFVRGICNAVDFGAWFTTTFNTGCTDIVTTPTLCPTVIIDEQGNNPFNADPFISDPTVNLDCSFPTVTLQANSNLKETTSYLVEQITYPNPAPNYDFPTLGNSNNQSITTDDYWADSKTNLGFDFCFYENSYTQTLVSPNGAITFDSNIDAGDYAGYSFNNNLPSTVGALFEQTIYGVYHDIIPTSLPVGAIKSRTIGTAPCRQFQVSWNDIPMFGDASRLHTAMIVLHETTNIIEVFIEEKRIENGNNSPWNGGNAIVGIQGDITPLAPNNQYAVAPCRNGLDTNWEATNEAWRFTPDGAAIVPSNITWYQGSVAPGNEVTDNGDGTVTVNTPDSYFAVSNYITCSGALELTDEIIVNQSSKTWMGYIDNNWYIDGNWEPNGVPTATDCVLIPDTTVSNIDFPIADESYFTPPTPPSPAFALNLTVAPTARLEVASNTKLVVTDWVHLDGTIDIRDSGSLIQVTDGAANVNNNSGNGNINMRRTATIASSYDYIYWSSPVEGFDVTNVSPGSSLRYQWIPTIPGNGAGNFGNWQATTETMLNGKGYIIRNVAGTPTAGTPEFLGKPNNGVITKAITRGIYDGIDYTGGGNTIATRLDDNWNLVGNPYPSAISANAFLNANANIPSPTITGTVYLWRHLVTPSNAEDDPFYDGFVYNYNQNDYIAHNGTGSNPPGFGGDIAAGQAFFVLMEHAAPVSSSVIFNNTMRSETLNNSQFYRTNNTSENFIEIEKHRIWLDLIAPNNTANSILVGYIQNATNDFDRLFDGFELSETSNRFYSMVNTEEMAIQGRTLPFDDADLVPLGVEIASSGNYSIALNTIDGLFQDTNQFIFIEDTYTNIIHNVRISPYSFNTEAGVFNDRFILRYTDNSLSVEEFNANSGITITAPNSNYIKMSSKHNTIKSVYIYDMLGRELVKKLNINATEIILDNNSFSEGTYIVKATTTNNMTRIEKVILKR</sequence>
<evidence type="ECO:0000259" key="3">
    <source>
        <dbReference type="PROSITE" id="PS50853"/>
    </source>
</evidence>
<evidence type="ECO:0000313" key="4">
    <source>
        <dbReference type="EMBL" id="MFC5196317.1"/>
    </source>
</evidence>
<dbReference type="EMBL" id="JBHSLA010000006">
    <property type="protein sequence ID" value="MFC5196317.1"/>
    <property type="molecule type" value="Genomic_DNA"/>
</dbReference>
<keyword evidence="1 2" id="KW-0732">Signal</keyword>
<dbReference type="Pfam" id="PF00041">
    <property type="entry name" value="fn3"/>
    <property type="match status" value="1"/>
</dbReference>
<dbReference type="SUPFAM" id="SSF81296">
    <property type="entry name" value="E set domains"/>
    <property type="match status" value="1"/>
</dbReference>
<dbReference type="Pfam" id="PF20009">
    <property type="entry name" value="GEVED"/>
    <property type="match status" value="2"/>
</dbReference>
<proteinExistence type="predicted"/>
<evidence type="ECO:0000256" key="1">
    <source>
        <dbReference type="ARBA" id="ARBA00022729"/>
    </source>
</evidence>
<reference evidence="5" key="1">
    <citation type="journal article" date="2019" name="Int. J. Syst. Evol. Microbiol.">
        <title>The Global Catalogue of Microorganisms (GCM) 10K type strain sequencing project: providing services to taxonomists for standard genome sequencing and annotation.</title>
        <authorList>
            <consortium name="The Broad Institute Genomics Platform"/>
            <consortium name="The Broad Institute Genome Sequencing Center for Infectious Disease"/>
            <person name="Wu L."/>
            <person name="Ma J."/>
        </authorList>
    </citation>
    <scope>NUCLEOTIDE SEQUENCE [LARGE SCALE GENOMIC DNA]</scope>
    <source>
        <strain evidence="5">JCM 17978</strain>
    </source>
</reference>
<feature type="signal peptide" evidence="2">
    <location>
        <begin position="1"/>
        <end position="22"/>
    </location>
</feature>
<dbReference type="Gene3D" id="2.60.40.10">
    <property type="entry name" value="Immunoglobulins"/>
    <property type="match status" value="3"/>
</dbReference>
<dbReference type="InterPro" id="IPR036116">
    <property type="entry name" value="FN3_sf"/>
</dbReference>
<dbReference type="InterPro" id="IPR014756">
    <property type="entry name" value="Ig_E-set"/>
</dbReference>
<dbReference type="SUPFAM" id="SSF49265">
    <property type="entry name" value="Fibronectin type III"/>
    <property type="match status" value="1"/>
</dbReference>
<dbReference type="Pfam" id="PF01833">
    <property type="entry name" value="TIG"/>
    <property type="match status" value="1"/>
</dbReference>
<evidence type="ECO:0000256" key="2">
    <source>
        <dbReference type="SAM" id="SignalP"/>
    </source>
</evidence>
<dbReference type="NCBIfam" id="TIGR04183">
    <property type="entry name" value="Por_Secre_tail"/>
    <property type="match status" value="1"/>
</dbReference>
<comment type="caution">
    <text evidence="4">The sequence shown here is derived from an EMBL/GenBank/DDBJ whole genome shotgun (WGS) entry which is preliminary data.</text>
</comment>
<protein>
    <submittedName>
        <fullName evidence="4">GEVED domain-containing protein</fullName>
    </submittedName>
</protein>
<dbReference type="InterPro" id="IPR003961">
    <property type="entry name" value="FN3_dom"/>
</dbReference>
<dbReference type="InterPro" id="IPR013783">
    <property type="entry name" value="Ig-like_fold"/>
</dbReference>
<dbReference type="InterPro" id="IPR002909">
    <property type="entry name" value="IPT_dom"/>
</dbReference>